<dbReference type="AlphaFoldDB" id="A0AAW0AUR4"/>
<feature type="compositionally biased region" description="Low complexity" evidence="1">
    <location>
        <begin position="120"/>
        <end position="130"/>
    </location>
</feature>
<feature type="region of interest" description="Disordered" evidence="1">
    <location>
        <begin position="447"/>
        <end position="467"/>
    </location>
</feature>
<dbReference type="EMBL" id="JAYKXP010000257">
    <property type="protein sequence ID" value="KAK7017119.1"/>
    <property type="molecule type" value="Genomic_DNA"/>
</dbReference>
<protein>
    <submittedName>
        <fullName evidence="2">Uncharacterized protein</fullName>
    </submittedName>
</protein>
<name>A0AAW0AUR4_9AGAR</name>
<feature type="compositionally biased region" description="Acidic residues" evidence="1">
    <location>
        <begin position="170"/>
        <end position="179"/>
    </location>
</feature>
<evidence type="ECO:0000256" key="1">
    <source>
        <dbReference type="SAM" id="MobiDB-lite"/>
    </source>
</evidence>
<sequence length="525" mass="58287">MAPQDSLYFLNGSAIEVKHDITLQTSRISYDCAKRILHVDRPATRLPLKGSIDVATSRVGITFGCVSFHLVPMPQLDVDVTFGSDWIGICREVYGTGEFSFSPDTWEWRYFSSKGDPRGGSRSSRTPSPSTFHTETVDDIPMDLDPDTGHVGGSSSSRTTSSSTLHTETLDDVQMDLDSDTGPVRRSTAAMNNDDFPDVCPNENDPVQSTTMPALSSSECLARDILISPSSSPLLGSWDDLRQQCTRHGIERAADSMIKELRIMLVRHLFSGDCFLFNLHRPSGVQIDGFRCTCEHLSASFSSPRDLVFELFQALQRASNKELETDRLLLVLGALMPRHPLLSIANLCKDTKFALQHCLSDRLRNVPSVPFYTVTKAHSGTEYELSSLSDILESISSKNKRELKSMAIFHGLQPVPGIKRAELELSILSHLTKGHCVADQDTACEDSVQTGLTSDRPHPVSPPSGCREVRESIQSQVREMPELSDVQMRLLESISKTVNLNVNRLRTVLYIHGIPYEKKECRSTL</sequence>
<accession>A0AAW0AUR4</accession>
<gene>
    <name evidence="2" type="ORF">VNI00_018660</name>
</gene>
<feature type="region of interest" description="Disordered" evidence="1">
    <location>
        <begin position="113"/>
        <end position="199"/>
    </location>
</feature>
<feature type="compositionally biased region" description="Acidic residues" evidence="1">
    <location>
        <begin position="137"/>
        <end position="146"/>
    </location>
</feature>
<reference evidence="2 3" key="1">
    <citation type="submission" date="2024-01" db="EMBL/GenBank/DDBJ databases">
        <title>A draft genome for a cacao thread blight-causing isolate of Paramarasmius palmivorus.</title>
        <authorList>
            <person name="Baruah I.K."/>
            <person name="Bukari Y."/>
            <person name="Amoako-Attah I."/>
            <person name="Meinhardt L.W."/>
            <person name="Bailey B.A."/>
            <person name="Cohen S.P."/>
        </authorList>
    </citation>
    <scope>NUCLEOTIDE SEQUENCE [LARGE SCALE GENOMIC DNA]</scope>
    <source>
        <strain evidence="2 3">GH-12</strain>
    </source>
</reference>
<feature type="compositionally biased region" description="Low complexity" evidence="1">
    <location>
        <begin position="154"/>
        <end position="164"/>
    </location>
</feature>
<evidence type="ECO:0000313" key="2">
    <source>
        <dbReference type="EMBL" id="KAK7017119.1"/>
    </source>
</evidence>
<comment type="caution">
    <text evidence="2">The sequence shown here is derived from an EMBL/GenBank/DDBJ whole genome shotgun (WGS) entry which is preliminary data.</text>
</comment>
<keyword evidence="3" id="KW-1185">Reference proteome</keyword>
<dbReference type="Proteomes" id="UP001383192">
    <property type="component" value="Unassembled WGS sequence"/>
</dbReference>
<evidence type="ECO:0000313" key="3">
    <source>
        <dbReference type="Proteomes" id="UP001383192"/>
    </source>
</evidence>
<proteinExistence type="predicted"/>
<organism evidence="2 3">
    <name type="scientific">Paramarasmius palmivorus</name>
    <dbReference type="NCBI Taxonomy" id="297713"/>
    <lineage>
        <taxon>Eukaryota</taxon>
        <taxon>Fungi</taxon>
        <taxon>Dikarya</taxon>
        <taxon>Basidiomycota</taxon>
        <taxon>Agaricomycotina</taxon>
        <taxon>Agaricomycetes</taxon>
        <taxon>Agaricomycetidae</taxon>
        <taxon>Agaricales</taxon>
        <taxon>Marasmiineae</taxon>
        <taxon>Marasmiaceae</taxon>
        <taxon>Paramarasmius</taxon>
    </lineage>
</organism>